<dbReference type="EMBL" id="CP011232">
    <property type="protein sequence ID" value="AKI97795.1"/>
    <property type="molecule type" value="Genomic_DNA"/>
</dbReference>
<sequence length="197" mass="22176">MSAELTKKAAVEALIFASKQGIEPKKIAKILEMKLNQVMILIEELQDEYNRPGHGVNLKAVNGKLRFYTKKEVQKYVSQLSKRPIVSITDSQMEVLAVVAIRGPITRADVELIRGRSSQSQLLELTRMKLIRKSKSKLPGRPYLYRVTNRFYDTFQINDLTEIVQGLELPSGEVEGAEGKTSEVPPEEHEPVPKESG</sequence>
<dbReference type="PANTHER" id="PTHR34298">
    <property type="entry name" value="SEGREGATION AND CONDENSATION PROTEIN B"/>
    <property type="match status" value="1"/>
</dbReference>
<evidence type="ECO:0000256" key="1">
    <source>
        <dbReference type="ARBA" id="ARBA00022490"/>
    </source>
</evidence>
<evidence type="ECO:0000313" key="7">
    <source>
        <dbReference type="Proteomes" id="UP000035159"/>
    </source>
</evidence>
<organism evidence="6 7">
    <name type="scientific">Kosmotoga pacifica</name>
    <dbReference type="NCBI Taxonomy" id="1330330"/>
    <lineage>
        <taxon>Bacteria</taxon>
        <taxon>Thermotogati</taxon>
        <taxon>Thermotogota</taxon>
        <taxon>Thermotogae</taxon>
        <taxon>Kosmotogales</taxon>
        <taxon>Kosmotogaceae</taxon>
        <taxon>Kosmotoga</taxon>
    </lineage>
</organism>
<evidence type="ECO:0000256" key="4">
    <source>
        <dbReference type="ARBA" id="ARBA00023306"/>
    </source>
</evidence>
<evidence type="ECO:0000313" key="6">
    <source>
        <dbReference type="EMBL" id="AKI97795.1"/>
    </source>
</evidence>
<keyword evidence="7" id="KW-1185">Reference proteome</keyword>
<dbReference type="GO" id="GO:0051301">
    <property type="term" value="P:cell division"/>
    <property type="evidence" value="ECO:0007669"/>
    <property type="project" value="UniProtKB-KW"/>
</dbReference>
<feature type="compositionally biased region" description="Basic and acidic residues" evidence="5">
    <location>
        <begin position="177"/>
        <end position="197"/>
    </location>
</feature>
<evidence type="ECO:0000256" key="2">
    <source>
        <dbReference type="ARBA" id="ARBA00022618"/>
    </source>
</evidence>
<keyword evidence="3" id="KW-0159">Chromosome partition</keyword>
<dbReference type="Proteomes" id="UP000035159">
    <property type="component" value="Chromosome"/>
</dbReference>
<gene>
    <name evidence="6" type="ORF">IX53_08200</name>
</gene>
<dbReference type="PATRIC" id="fig|1330330.3.peg.1661"/>
<feature type="region of interest" description="Disordered" evidence="5">
    <location>
        <begin position="168"/>
        <end position="197"/>
    </location>
</feature>
<dbReference type="OrthoDB" id="45180at2"/>
<dbReference type="RefSeq" id="WP_047754930.1">
    <property type="nucleotide sequence ID" value="NZ_CAJUHA010000006.1"/>
</dbReference>
<keyword evidence="1" id="KW-0963">Cytoplasm</keyword>
<keyword evidence="2" id="KW-0132">Cell division</keyword>
<accession>A0A0G2Z853</accession>
<dbReference type="InterPro" id="IPR036390">
    <property type="entry name" value="WH_DNA-bd_sf"/>
</dbReference>
<dbReference type="InterPro" id="IPR005234">
    <property type="entry name" value="ScpB_csome_segregation"/>
</dbReference>
<dbReference type="STRING" id="1330330.IX53_08200"/>
<evidence type="ECO:0000256" key="3">
    <source>
        <dbReference type="ARBA" id="ARBA00022829"/>
    </source>
</evidence>
<evidence type="ECO:0000256" key="5">
    <source>
        <dbReference type="SAM" id="MobiDB-lite"/>
    </source>
</evidence>
<dbReference type="NCBIfam" id="TIGR00281">
    <property type="entry name" value="SMC-Scp complex subunit ScpB"/>
    <property type="match status" value="1"/>
</dbReference>
<dbReference type="KEGG" id="kpf:IX53_08200"/>
<dbReference type="SUPFAM" id="SSF46785">
    <property type="entry name" value="Winged helix' DNA-binding domain"/>
    <property type="match status" value="2"/>
</dbReference>
<dbReference type="PANTHER" id="PTHR34298:SF2">
    <property type="entry name" value="SEGREGATION AND CONDENSATION PROTEIN B"/>
    <property type="match status" value="1"/>
</dbReference>
<proteinExistence type="predicted"/>
<dbReference type="Pfam" id="PF04079">
    <property type="entry name" value="SMC_ScpB"/>
    <property type="match status" value="1"/>
</dbReference>
<keyword evidence="4" id="KW-0131">Cell cycle</keyword>
<dbReference type="AlphaFoldDB" id="A0A0G2Z853"/>
<dbReference type="InterPro" id="IPR036388">
    <property type="entry name" value="WH-like_DNA-bd_sf"/>
</dbReference>
<dbReference type="GO" id="GO:0051304">
    <property type="term" value="P:chromosome separation"/>
    <property type="evidence" value="ECO:0007669"/>
    <property type="project" value="InterPro"/>
</dbReference>
<dbReference type="PIRSF" id="PIRSF019345">
    <property type="entry name" value="ScpB"/>
    <property type="match status" value="1"/>
</dbReference>
<reference evidence="6 7" key="1">
    <citation type="submission" date="2015-04" db="EMBL/GenBank/DDBJ databases">
        <title>Complete Genome Sequence of Kosmotoga pacifica SLHLJ1.</title>
        <authorList>
            <person name="Jiang L.J."/>
            <person name="Shao Z.Z."/>
            <person name="Jebbar M."/>
        </authorList>
    </citation>
    <scope>NUCLEOTIDE SEQUENCE [LARGE SCALE GENOMIC DNA]</scope>
    <source>
        <strain evidence="6 7">SLHLJ1</strain>
    </source>
</reference>
<name>A0A0G2Z853_9BACT</name>
<protein>
    <submittedName>
        <fullName evidence="6">Chromosome segregation and condensation protein ScpB</fullName>
    </submittedName>
</protein>
<dbReference type="Gene3D" id="1.10.10.10">
    <property type="entry name" value="Winged helix-like DNA-binding domain superfamily/Winged helix DNA-binding domain"/>
    <property type="match status" value="2"/>
</dbReference>